<feature type="region of interest" description="Disordered" evidence="1">
    <location>
        <begin position="48"/>
        <end position="69"/>
    </location>
</feature>
<dbReference type="EMBL" id="CAJVQB010064439">
    <property type="protein sequence ID" value="CAG8841012.1"/>
    <property type="molecule type" value="Genomic_DNA"/>
</dbReference>
<evidence type="ECO:0000256" key="1">
    <source>
        <dbReference type="SAM" id="MobiDB-lite"/>
    </source>
</evidence>
<organism evidence="2 3">
    <name type="scientific">Gigaspora margarita</name>
    <dbReference type="NCBI Taxonomy" id="4874"/>
    <lineage>
        <taxon>Eukaryota</taxon>
        <taxon>Fungi</taxon>
        <taxon>Fungi incertae sedis</taxon>
        <taxon>Mucoromycota</taxon>
        <taxon>Glomeromycotina</taxon>
        <taxon>Glomeromycetes</taxon>
        <taxon>Diversisporales</taxon>
        <taxon>Gigasporaceae</taxon>
        <taxon>Gigaspora</taxon>
    </lineage>
</organism>
<accession>A0ABN7WU72</accession>
<comment type="caution">
    <text evidence="2">The sequence shown here is derived from an EMBL/GenBank/DDBJ whole genome shotgun (WGS) entry which is preliminary data.</text>
</comment>
<protein>
    <submittedName>
        <fullName evidence="2">44400_t:CDS:1</fullName>
    </submittedName>
</protein>
<name>A0ABN7WU72_GIGMA</name>
<feature type="non-terminal residue" evidence="2">
    <location>
        <position position="1"/>
    </location>
</feature>
<reference evidence="2 3" key="1">
    <citation type="submission" date="2021-06" db="EMBL/GenBank/DDBJ databases">
        <authorList>
            <person name="Kallberg Y."/>
            <person name="Tangrot J."/>
            <person name="Rosling A."/>
        </authorList>
    </citation>
    <scope>NUCLEOTIDE SEQUENCE [LARGE SCALE GENOMIC DNA]</scope>
    <source>
        <strain evidence="2 3">120-4 pot B 10/14</strain>
    </source>
</reference>
<keyword evidence="3" id="KW-1185">Reference proteome</keyword>
<sequence length="69" mass="7595">NNQDLEFNISPIPQSIFTLAPEGLDNLAGPFYSSTLSSYDKDTTQVQFSPRIPLPSSPLTTIRLDQPLS</sequence>
<evidence type="ECO:0000313" key="2">
    <source>
        <dbReference type="EMBL" id="CAG8841012.1"/>
    </source>
</evidence>
<feature type="non-terminal residue" evidence="2">
    <location>
        <position position="69"/>
    </location>
</feature>
<proteinExistence type="predicted"/>
<evidence type="ECO:0000313" key="3">
    <source>
        <dbReference type="Proteomes" id="UP000789901"/>
    </source>
</evidence>
<dbReference type="Proteomes" id="UP000789901">
    <property type="component" value="Unassembled WGS sequence"/>
</dbReference>
<gene>
    <name evidence="2" type="ORF">GMARGA_LOCUS35198</name>
</gene>